<feature type="transmembrane region" description="Helical" evidence="2">
    <location>
        <begin position="97"/>
        <end position="115"/>
    </location>
</feature>
<dbReference type="Proteomes" id="UP000314294">
    <property type="component" value="Unassembled WGS sequence"/>
</dbReference>
<feature type="region of interest" description="Disordered" evidence="1">
    <location>
        <begin position="56"/>
        <end position="81"/>
    </location>
</feature>
<organism evidence="3 4">
    <name type="scientific">Liparis tanakae</name>
    <name type="common">Tanaka's snailfish</name>
    <dbReference type="NCBI Taxonomy" id="230148"/>
    <lineage>
        <taxon>Eukaryota</taxon>
        <taxon>Metazoa</taxon>
        <taxon>Chordata</taxon>
        <taxon>Craniata</taxon>
        <taxon>Vertebrata</taxon>
        <taxon>Euteleostomi</taxon>
        <taxon>Actinopterygii</taxon>
        <taxon>Neopterygii</taxon>
        <taxon>Teleostei</taxon>
        <taxon>Neoteleostei</taxon>
        <taxon>Acanthomorphata</taxon>
        <taxon>Eupercaria</taxon>
        <taxon>Perciformes</taxon>
        <taxon>Cottioidei</taxon>
        <taxon>Cottales</taxon>
        <taxon>Liparidae</taxon>
        <taxon>Liparis</taxon>
    </lineage>
</organism>
<dbReference type="GO" id="GO:0016301">
    <property type="term" value="F:kinase activity"/>
    <property type="evidence" value="ECO:0007669"/>
    <property type="project" value="UniProtKB-KW"/>
</dbReference>
<evidence type="ECO:0000256" key="1">
    <source>
        <dbReference type="SAM" id="MobiDB-lite"/>
    </source>
</evidence>
<evidence type="ECO:0000313" key="3">
    <source>
        <dbReference type="EMBL" id="TNN23151.1"/>
    </source>
</evidence>
<dbReference type="OrthoDB" id="1405469at2759"/>
<keyword evidence="2" id="KW-1133">Transmembrane helix</keyword>
<accession>A0A4Z2E357</accession>
<comment type="caution">
    <text evidence="3">The sequence shown here is derived from an EMBL/GenBank/DDBJ whole genome shotgun (WGS) entry which is preliminary data.</text>
</comment>
<keyword evidence="2" id="KW-0812">Transmembrane</keyword>
<gene>
    <name evidence="3" type="primary">Pink1_1</name>
    <name evidence="3" type="ORF">EYF80_066731</name>
</gene>
<keyword evidence="4" id="KW-1185">Reference proteome</keyword>
<evidence type="ECO:0000256" key="2">
    <source>
        <dbReference type="SAM" id="Phobius"/>
    </source>
</evidence>
<proteinExistence type="predicted"/>
<keyword evidence="3" id="KW-0808">Transferase</keyword>
<evidence type="ECO:0000313" key="4">
    <source>
        <dbReference type="Proteomes" id="UP000314294"/>
    </source>
</evidence>
<dbReference type="AlphaFoldDB" id="A0A4Z2E357"/>
<name>A0A4Z2E357_9TELE</name>
<sequence>MFLQNISPHLQAVFRKKRFQSPFKPFSSGYKLEDYTIGNQIGKGSNAAVYEAAARFAPQESHGKRSKIQPGGEEEQEETTPSLTCCSLHTFPMAVKMMWNFGVSIFTMFYNFHYITRVRTVMENLEKSWNFKMVISRPGKVMEKT</sequence>
<reference evidence="3 4" key="1">
    <citation type="submission" date="2019-03" db="EMBL/GenBank/DDBJ databases">
        <title>First draft genome of Liparis tanakae, snailfish: a comprehensive survey of snailfish specific genes.</title>
        <authorList>
            <person name="Kim W."/>
            <person name="Song I."/>
            <person name="Jeong J.-H."/>
            <person name="Kim D."/>
            <person name="Kim S."/>
            <person name="Ryu S."/>
            <person name="Song J.Y."/>
            <person name="Lee S.K."/>
        </authorList>
    </citation>
    <scope>NUCLEOTIDE SEQUENCE [LARGE SCALE GENOMIC DNA]</scope>
    <source>
        <tissue evidence="3">Muscle</tissue>
    </source>
</reference>
<protein>
    <submittedName>
        <fullName evidence="3">Serine/threonine-protein kinase PINK1, mitochondrial</fullName>
    </submittedName>
</protein>
<keyword evidence="3" id="KW-0418">Kinase</keyword>
<dbReference type="EMBL" id="SRLO01019581">
    <property type="protein sequence ID" value="TNN23151.1"/>
    <property type="molecule type" value="Genomic_DNA"/>
</dbReference>
<keyword evidence="2" id="KW-0472">Membrane</keyword>